<evidence type="ECO:0000313" key="1">
    <source>
        <dbReference type="EMBL" id="PEI83410.1"/>
    </source>
</evidence>
<dbReference type="EMBL" id="NUEH01000055">
    <property type="protein sequence ID" value="PEI83410.1"/>
    <property type="molecule type" value="Genomic_DNA"/>
</dbReference>
<dbReference type="AlphaFoldDB" id="A0AB73QU01"/>
<organism evidence="1">
    <name type="scientific">Bacillus toyonensis</name>
    <dbReference type="NCBI Taxonomy" id="155322"/>
    <lineage>
        <taxon>Bacteria</taxon>
        <taxon>Bacillati</taxon>
        <taxon>Bacillota</taxon>
        <taxon>Bacilli</taxon>
        <taxon>Bacillales</taxon>
        <taxon>Bacillaceae</taxon>
        <taxon>Bacillus</taxon>
        <taxon>Bacillus cereus group</taxon>
    </lineage>
</organism>
<name>A0AB73QU01_9BACI</name>
<comment type="caution">
    <text evidence="1">The sequence shown here is derived from an EMBL/GenBank/DDBJ whole genome shotgun (WGS) entry which is preliminary data.</text>
</comment>
<reference evidence="1" key="1">
    <citation type="submission" date="2017-09" db="EMBL/GenBank/DDBJ databases">
        <title>Large-scale bioinformatics analysis of Bacillus genomes uncovers conserved roles of natural products in bacterial physiology.</title>
        <authorList>
            <consortium name="Agbiome Team Llc"/>
            <person name="Bleich R.M."/>
            <person name="Kirk G.J."/>
            <person name="Santa Maria K.C."/>
            <person name="Allen S.E."/>
            <person name="Farag S."/>
            <person name="Shank E.A."/>
            <person name="Bowers A."/>
        </authorList>
    </citation>
    <scope>NUCLEOTIDE SEQUENCE</scope>
    <source>
        <strain evidence="1">AFS005430</strain>
    </source>
</reference>
<accession>A0AB73QU01</accession>
<proteinExistence type="predicted"/>
<sequence>MYNLHKNIELFKGVPPYASEMYGIFRPLLGWESKSTKQWIQRGGIVFDPHIKRILDENLKLEEITEHVFGEGRFYTYPLLPGKEKSPYQVEFTKDLKSELLNIVREKAQVIVEAKGGLLPTTDEWLTIIKELELFDPNKTVLIKIEETVNKLLSEQMREEGINPNNLAGEAYERYSHKHLEIMQYESQIAGLLIKYFNNPNDPEFDLNKLFTVQKASPLSELLNPNDPLNYHIDPLSNIDPRSRNGALAPVGRIDLFRQLFFDLGTFLGEPVEHVWLAPGTTIELYEISTRKTIIERTQEFFTETLYRSEDDSTTKEELSDAVKTENKNSTKLGVSLSLTGKAFFSEATATTNFGTETNAATVKENMHKTIKEQTHKLSSEIKQSFKSTFKTISENTDTTSRRHIITNPTKKLKNYELRRKMRRVGVQLQYIGERLCWQMFIDDPGASLGLSELVDFVEPQDLKALTEPIVISPPANEIKTITVPFPFMADAGGADNRDYYSLSGQDYMPTGNNTFSKRYVGKSGMDRGRIIMDYRYQLPQLPKIDYELFAQNVRLLTPAGSAVSKQLVVLHRVEIESGNIMRIILEEAYFGSENFLNMDFELTYTPNNNAKKAVEELNKANLEKYDNEKNELMRKSYIDAVRKRIKNASNIKQRPSWDLREEERVVVYRKLVERLMLDSWKLPNDNLHPSNQRLAHVRSEVIRSLFDVDNMLYFVAPEWWMPRLHQSQLNTASGLGTEEKPFALSEKDVVKWNTPRRADNYNITEESTPARLGSSLGWLMQLDGDNLRNAFLNAPWVKSVIPIRPGRETAALNWLKSIEGHENDGWDAPYLGTEAEYEGMTVGQVLEIIANEMEQKNSKIDHLLEADKVYEHGFAHLANGFDTSMDTFSQSISILPTDQIVAMEYKPTDLNVTE</sequence>
<dbReference type="Proteomes" id="UP000220969">
    <property type="component" value="Unassembled WGS sequence"/>
</dbReference>
<gene>
    <name evidence="1" type="ORF">CN678_24110</name>
</gene>
<protein>
    <submittedName>
        <fullName evidence="1">Uncharacterized protein</fullName>
    </submittedName>
</protein>
<dbReference type="RefSeq" id="WP_098164862.1">
    <property type="nucleotide sequence ID" value="NZ_NUEH01000055.1"/>
</dbReference>